<gene>
    <name evidence="1" type="ORF">MSIBF_A1200005</name>
</gene>
<dbReference type="AlphaFoldDB" id="A0A098E6S6"/>
<proteinExistence type="predicted"/>
<reference evidence="1" key="1">
    <citation type="submission" date="2014-09" db="EMBL/GenBank/DDBJ databases">
        <authorList>
            <person name="Probst J Alexander"/>
        </authorList>
    </citation>
    <scope>NUCLEOTIDE SEQUENCE</scope>
</reference>
<protein>
    <submittedName>
        <fullName evidence="1">Uncharacterized protein</fullName>
    </submittedName>
</protein>
<name>A0A098E6S6_9ZZZZ</name>
<accession>A0A098E6S6</accession>
<evidence type="ECO:0000313" key="1">
    <source>
        <dbReference type="EMBL" id="CEG11139.1"/>
    </source>
</evidence>
<dbReference type="EMBL" id="CCXY01000025">
    <property type="protein sequence ID" value="CEG11139.1"/>
    <property type="molecule type" value="Genomic_DNA"/>
</dbReference>
<organism evidence="1">
    <name type="scientific">groundwater metagenome</name>
    <dbReference type="NCBI Taxonomy" id="717931"/>
    <lineage>
        <taxon>unclassified sequences</taxon>
        <taxon>metagenomes</taxon>
        <taxon>ecological metagenomes</taxon>
    </lineage>
</organism>
<sequence>MISQETVSTIEIKYKRLKPNLNERVRRHWASSEAIVMFLYSWRDTLPIISHQNA</sequence>